<protein>
    <recommendedName>
        <fullName evidence="2">Protein FAR1-RELATED SEQUENCE</fullName>
    </recommendedName>
</protein>
<evidence type="ECO:0000313" key="5">
    <source>
        <dbReference type="EMBL" id="RYR08427.1"/>
    </source>
</evidence>
<reference evidence="5 6" key="1">
    <citation type="submission" date="2019-01" db="EMBL/GenBank/DDBJ databases">
        <title>Sequencing of cultivated peanut Arachis hypogaea provides insights into genome evolution and oil improvement.</title>
        <authorList>
            <person name="Chen X."/>
        </authorList>
    </citation>
    <scope>NUCLEOTIDE SEQUENCE [LARGE SCALE GENOMIC DNA]</scope>
    <source>
        <strain evidence="6">cv. Fuhuasheng</strain>
        <tissue evidence="5">Leaves</tissue>
    </source>
</reference>
<dbReference type="Proteomes" id="UP000289738">
    <property type="component" value="Chromosome B05"/>
</dbReference>
<feature type="domain" description="SWIM-type" evidence="4">
    <location>
        <begin position="314"/>
        <end position="350"/>
    </location>
</feature>
<dbReference type="GO" id="GO:0005634">
    <property type="term" value="C:nucleus"/>
    <property type="evidence" value="ECO:0007669"/>
    <property type="project" value="UniProtKB-SubCell"/>
</dbReference>
<comment type="subcellular location">
    <subcellularLocation>
        <location evidence="2">Nucleus</location>
    </subcellularLocation>
</comment>
<dbReference type="STRING" id="3818.A0A444Z2K7"/>
<dbReference type="InterPro" id="IPR004330">
    <property type="entry name" value="FAR1_DNA_bnd_dom"/>
</dbReference>
<keyword evidence="2" id="KW-0539">Nucleus</keyword>
<sequence length="577" mass="66252">MAKSRIKEGDQSEVLSVEYKYSSNESDDMVDVTVDEAEADIINTDGCEKLITDLTIEDIWGLVFDTESQVCEFYVKYAKCYGFASRKDLNAVDANGNINTRKLVCNKAGERNWKHLKMDNRQREHRAITRVNCRARIRFICHYRTGKWKVSVFESEHNHPLWNEIISKYGLAENEWVQGIYNDRMKWATAYLREHFFGHIRTTSQCERIHSLLKNYVDSKTSLLEFMHKFSELLRHYRNNHLTADFETFYKFFVLTTCFESFEKQAAELYIRNIFELVKDEIEAAGALNVTECLNSGDIVEYNTSEYFNQQWEFKVSYNKDKDLFAYECRLFETRGLPCSHIFGVLKHRNAKCVSTSLILKRWTRNAKSDFICSIGEQDTADNIVPTLRCGAMASICWKLCDISSKNSANYREDSGELLKLISKVQNKGDAQARLSPLKRGSKKGSKRLKEAKMFALHFVRTCPLLAKEDSPAEYSNAEDEPMVEECDANKQTLSQNTKSVENTLVHNNNNFKGCGSKKSVSKLTETPKIRANGKKSRQKTEEITLTQEILKDKTNTSGIEVTEVPDAATTKIPGLP</sequence>
<comment type="caution">
    <text evidence="5">The sequence shown here is derived from an EMBL/GenBank/DDBJ whole genome shotgun (WGS) entry which is preliminary data.</text>
</comment>
<evidence type="ECO:0000313" key="6">
    <source>
        <dbReference type="Proteomes" id="UP000289738"/>
    </source>
</evidence>
<dbReference type="EMBL" id="SDMP01000015">
    <property type="protein sequence ID" value="RYR08427.1"/>
    <property type="molecule type" value="Genomic_DNA"/>
</dbReference>
<gene>
    <name evidence="5" type="ORF">Ahy_B05g076104</name>
</gene>
<dbReference type="PANTHER" id="PTHR31669:SF251">
    <property type="entry name" value="PROTEIN FAR1-RELATED SEQUENCE"/>
    <property type="match status" value="1"/>
</dbReference>
<accession>A0A444Z2K7</accession>
<dbReference type="PANTHER" id="PTHR31669">
    <property type="entry name" value="PROTEIN FAR1-RELATED SEQUENCE 10-RELATED"/>
    <property type="match status" value="1"/>
</dbReference>
<dbReference type="PROSITE" id="PS50966">
    <property type="entry name" value="ZF_SWIM"/>
    <property type="match status" value="1"/>
</dbReference>
<keyword evidence="2" id="KW-0479">Metal-binding</keyword>
<evidence type="ECO:0000259" key="4">
    <source>
        <dbReference type="PROSITE" id="PS50966"/>
    </source>
</evidence>
<dbReference type="AlphaFoldDB" id="A0A444Z2K7"/>
<dbReference type="InterPro" id="IPR031052">
    <property type="entry name" value="FHY3/FAR1"/>
</dbReference>
<name>A0A444Z2K7_ARAHY</name>
<evidence type="ECO:0000256" key="3">
    <source>
        <dbReference type="SAM" id="MobiDB-lite"/>
    </source>
</evidence>
<feature type="region of interest" description="Disordered" evidence="3">
    <location>
        <begin position="507"/>
        <end position="541"/>
    </location>
</feature>
<keyword evidence="1 2" id="KW-0863">Zinc-finger</keyword>
<keyword evidence="2" id="KW-0862">Zinc</keyword>
<dbReference type="GO" id="GO:0006355">
    <property type="term" value="P:regulation of DNA-templated transcription"/>
    <property type="evidence" value="ECO:0007669"/>
    <property type="project" value="UniProtKB-UniRule"/>
</dbReference>
<evidence type="ECO:0000256" key="2">
    <source>
        <dbReference type="RuleBase" id="RU367018"/>
    </source>
</evidence>
<evidence type="ECO:0000256" key="1">
    <source>
        <dbReference type="PROSITE-ProRule" id="PRU00325"/>
    </source>
</evidence>
<keyword evidence="6" id="KW-1185">Reference proteome</keyword>
<proteinExistence type="inferred from homology"/>
<dbReference type="InterPro" id="IPR007527">
    <property type="entry name" value="Znf_SWIM"/>
</dbReference>
<organism evidence="5 6">
    <name type="scientific">Arachis hypogaea</name>
    <name type="common">Peanut</name>
    <dbReference type="NCBI Taxonomy" id="3818"/>
    <lineage>
        <taxon>Eukaryota</taxon>
        <taxon>Viridiplantae</taxon>
        <taxon>Streptophyta</taxon>
        <taxon>Embryophyta</taxon>
        <taxon>Tracheophyta</taxon>
        <taxon>Spermatophyta</taxon>
        <taxon>Magnoliopsida</taxon>
        <taxon>eudicotyledons</taxon>
        <taxon>Gunneridae</taxon>
        <taxon>Pentapetalae</taxon>
        <taxon>rosids</taxon>
        <taxon>fabids</taxon>
        <taxon>Fabales</taxon>
        <taxon>Fabaceae</taxon>
        <taxon>Papilionoideae</taxon>
        <taxon>50 kb inversion clade</taxon>
        <taxon>dalbergioids sensu lato</taxon>
        <taxon>Dalbergieae</taxon>
        <taxon>Pterocarpus clade</taxon>
        <taxon>Arachis</taxon>
    </lineage>
</organism>
<dbReference type="Pfam" id="PF03101">
    <property type="entry name" value="FAR1"/>
    <property type="match status" value="1"/>
</dbReference>
<comment type="similarity">
    <text evidence="2">Belongs to the FHY3/FAR1 family.</text>
</comment>
<dbReference type="GO" id="GO:0008270">
    <property type="term" value="F:zinc ion binding"/>
    <property type="evidence" value="ECO:0007669"/>
    <property type="project" value="UniProtKB-UniRule"/>
</dbReference>
<comment type="function">
    <text evidence="2">Putative transcription activator involved in regulating light control of development.</text>
</comment>